<dbReference type="PANTHER" id="PTHR43827">
    <property type="entry name" value="2,5-DIKETO-D-GLUCONIC ACID REDUCTASE"/>
    <property type="match status" value="1"/>
</dbReference>
<name>A0A4S4N1P3_9APHY</name>
<comment type="caution">
    <text evidence="1">The sequence shown here is derived from an EMBL/GenBank/DDBJ whole genome shotgun (WGS) entry which is preliminary data.</text>
</comment>
<dbReference type="AlphaFoldDB" id="A0A4S4N1P3"/>
<dbReference type="SUPFAM" id="SSF51430">
    <property type="entry name" value="NAD(P)-linked oxidoreductase"/>
    <property type="match status" value="1"/>
</dbReference>
<dbReference type="GO" id="GO:0016491">
    <property type="term" value="F:oxidoreductase activity"/>
    <property type="evidence" value="ECO:0007669"/>
    <property type="project" value="InterPro"/>
</dbReference>
<protein>
    <recommendedName>
        <fullName evidence="3">NADP-dependent oxidoreductase domain-containing protein</fullName>
    </recommendedName>
</protein>
<accession>A0A4S4N1P3</accession>
<organism evidence="1 2">
    <name type="scientific">Antrodiella citrinella</name>
    <dbReference type="NCBI Taxonomy" id="2447956"/>
    <lineage>
        <taxon>Eukaryota</taxon>
        <taxon>Fungi</taxon>
        <taxon>Dikarya</taxon>
        <taxon>Basidiomycota</taxon>
        <taxon>Agaricomycotina</taxon>
        <taxon>Agaricomycetes</taxon>
        <taxon>Polyporales</taxon>
        <taxon>Steccherinaceae</taxon>
        <taxon>Antrodiella</taxon>
    </lineage>
</organism>
<dbReference type="InterPro" id="IPR036812">
    <property type="entry name" value="NAD(P)_OxRdtase_dom_sf"/>
</dbReference>
<gene>
    <name evidence="1" type="ORF">EUX98_g1335</name>
</gene>
<dbReference type="OrthoDB" id="416253at2759"/>
<dbReference type="Gene3D" id="3.20.20.100">
    <property type="entry name" value="NADP-dependent oxidoreductase domain"/>
    <property type="match status" value="1"/>
</dbReference>
<evidence type="ECO:0008006" key="3">
    <source>
        <dbReference type="Google" id="ProtNLM"/>
    </source>
</evidence>
<dbReference type="Proteomes" id="UP000308730">
    <property type="component" value="Unassembled WGS sequence"/>
</dbReference>
<dbReference type="PANTHER" id="PTHR43827:SF13">
    <property type="entry name" value="ALDO_KETO REDUCTASE FAMILY PROTEIN"/>
    <property type="match status" value="1"/>
</dbReference>
<keyword evidence="2" id="KW-1185">Reference proteome</keyword>
<dbReference type="EMBL" id="SGPM01000014">
    <property type="protein sequence ID" value="THH32832.1"/>
    <property type="molecule type" value="Genomic_DNA"/>
</dbReference>
<reference evidence="1 2" key="1">
    <citation type="submission" date="2019-02" db="EMBL/GenBank/DDBJ databases">
        <title>Genome sequencing of the rare red list fungi Antrodiella citrinella (Flaviporus citrinellus).</title>
        <authorList>
            <person name="Buettner E."/>
            <person name="Kellner H."/>
        </authorList>
    </citation>
    <scope>NUCLEOTIDE SEQUENCE [LARGE SCALE GENOMIC DNA]</scope>
    <source>
        <strain evidence="1 2">DSM 108506</strain>
    </source>
</reference>
<sequence length="112" mass="12468">MLNISSCSNIHHIEEVKNAGLELPSVNQLEVHPLCQQRPIVEYCNANGIAIEAYCPHYTSQSAVVRLYDFELDIEQMSALDALDQGADGAIAWNPINVVWECAYVNELYTGD</sequence>
<proteinExistence type="predicted"/>
<evidence type="ECO:0000313" key="2">
    <source>
        <dbReference type="Proteomes" id="UP000308730"/>
    </source>
</evidence>
<evidence type="ECO:0000313" key="1">
    <source>
        <dbReference type="EMBL" id="THH32832.1"/>
    </source>
</evidence>
<dbReference type="InterPro" id="IPR020471">
    <property type="entry name" value="AKR"/>
</dbReference>